<feature type="non-terminal residue" evidence="8">
    <location>
        <position position="185"/>
    </location>
</feature>
<comment type="subunit">
    <text evidence="2">Homodimer.</text>
</comment>
<dbReference type="SMART" id="SM00849">
    <property type="entry name" value="Lactamase_B"/>
    <property type="match status" value="1"/>
</dbReference>
<dbReference type="SUPFAM" id="SSF56281">
    <property type="entry name" value="Metallo-hydrolase/oxidoreductase"/>
    <property type="match status" value="1"/>
</dbReference>
<comment type="catalytic activity">
    <reaction evidence="5">
        <text>a ribonucleotidyl-ribonucleotide-RNA + H2O = a 3'-end ribonucleotide-RNA + a 5'-end 5'-phospho-ribonucleoside-RNA + H(+)</text>
        <dbReference type="Rhea" id="RHEA:68096"/>
        <dbReference type="Rhea" id="RHEA-COMP:15179"/>
        <dbReference type="Rhea" id="RHEA-COMP:17355"/>
        <dbReference type="Rhea" id="RHEA-COMP:17428"/>
        <dbReference type="ChEBI" id="CHEBI:15377"/>
        <dbReference type="ChEBI" id="CHEBI:15378"/>
        <dbReference type="ChEBI" id="CHEBI:74896"/>
        <dbReference type="ChEBI" id="CHEBI:138282"/>
        <dbReference type="ChEBI" id="CHEBI:173118"/>
    </reaction>
    <physiologicalReaction direction="left-to-right" evidence="5">
        <dbReference type="Rhea" id="RHEA:68097"/>
    </physiologicalReaction>
</comment>
<evidence type="ECO:0000256" key="2">
    <source>
        <dbReference type="ARBA" id="ARBA00011738"/>
    </source>
</evidence>
<feature type="domain" description="Metallo-beta-lactamase" evidence="7">
    <location>
        <begin position="22"/>
        <end position="185"/>
    </location>
</feature>
<evidence type="ECO:0000256" key="4">
    <source>
        <dbReference type="ARBA" id="ARBA00032988"/>
    </source>
</evidence>
<name>A0A1F5E2W3_9BACT</name>
<accession>A0A1F5E2W3</accession>
<dbReference type="Pfam" id="PF00753">
    <property type="entry name" value="Lactamase_B"/>
    <property type="match status" value="1"/>
</dbReference>
<protein>
    <recommendedName>
        <fullName evidence="3">Metallo-beta-lactamase domain-containing protein 1</fullName>
    </recommendedName>
    <alternativeName>
        <fullName evidence="4">Endoribonuclease MBLAC1</fullName>
    </alternativeName>
</protein>
<gene>
    <name evidence="8" type="ORF">A2160_04715</name>
</gene>
<evidence type="ECO:0000256" key="3">
    <source>
        <dbReference type="ARBA" id="ARBA00014856"/>
    </source>
</evidence>
<dbReference type="EMBL" id="MEZK01000034">
    <property type="protein sequence ID" value="OGD61745.1"/>
    <property type="molecule type" value="Genomic_DNA"/>
</dbReference>
<dbReference type="PANTHER" id="PTHR23200">
    <property type="entry name" value="METALLO-BETA-LACTAMASE DOMAIN-CONTAINING PROTEIN 1"/>
    <property type="match status" value="1"/>
</dbReference>
<dbReference type="Gene3D" id="3.60.15.10">
    <property type="entry name" value="Ribonuclease Z/Hydroxyacylglutathione hydrolase-like"/>
    <property type="match status" value="1"/>
</dbReference>
<evidence type="ECO:0000313" key="9">
    <source>
        <dbReference type="Proteomes" id="UP000177006"/>
    </source>
</evidence>
<evidence type="ECO:0000256" key="5">
    <source>
        <dbReference type="ARBA" id="ARBA00044690"/>
    </source>
</evidence>
<dbReference type="Proteomes" id="UP000177006">
    <property type="component" value="Unassembled WGS sequence"/>
</dbReference>
<comment type="function">
    <text evidence="6">Endoribonuclease that catalyzes the hydrolysis of histone-coding pre-mRNA 3'-end. Involved in histone pre-mRNA processing during the S-phase of the cell cycle, which is required for entering/progressing through S-phase. Cleaves histone pre-mRNA at a major and a minor cleavage site after the 5'-ACCCA-3' and the 5'-ACCCACA-3' sequence, respectively, and located downstream of the stem-loop. May require the presence of the HDE element located at the histone pre-RNA 3'-end to avoid non-specific cleavage.</text>
</comment>
<reference evidence="8 9" key="1">
    <citation type="journal article" date="2016" name="Nat. Commun.">
        <title>Thousands of microbial genomes shed light on interconnected biogeochemical processes in an aquifer system.</title>
        <authorList>
            <person name="Anantharaman K."/>
            <person name="Brown C.T."/>
            <person name="Hug L.A."/>
            <person name="Sharon I."/>
            <person name="Castelle C.J."/>
            <person name="Probst A.J."/>
            <person name="Thomas B.C."/>
            <person name="Singh A."/>
            <person name="Wilkins M.J."/>
            <person name="Karaoz U."/>
            <person name="Brodie E.L."/>
            <person name="Williams K.H."/>
            <person name="Hubbard S.S."/>
            <person name="Banfield J.F."/>
        </authorList>
    </citation>
    <scope>NUCLEOTIDE SEQUENCE [LARGE SCALE GENOMIC DNA]</scope>
</reference>
<sequence>MAKLKVLIEGYAREMPTGYVASSTVILIEDSGQKIIVDPGINKKLLLEKLAEEKLSPNDINMVFLTHYHIDHAFLAALFEKAVVLDGDIIYEDDKETNFSGVIPGTKIKVIMTPGHAHEHASLLVNTNQGKVAVAGDVFWWDDGEQNLKDKDLVNYIDPYAQDMKTLKQSRKKLLKLADWVIPGH</sequence>
<dbReference type="InterPro" id="IPR036866">
    <property type="entry name" value="RibonucZ/Hydroxyglut_hydro"/>
</dbReference>
<evidence type="ECO:0000313" key="8">
    <source>
        <dbReference type="EMBL" id="OGD61745.1"/>
    </source>
</evidence>
<evidence type="ECO:0000256" key="1">
    <source>
        <dbReference type="ARBA" id="ARBA00004514"/>
    </source>
</evidence>
<dbReference type="PANTHER" id="PTHR23200:SF48">
    <property type="entry name" value="METALLO-BETA-LACTAMASE DOMAIN-CONTAINING PROTEIN 1"/>
    <property type="match status" value="1"/>
</dbReference>
<proteinExistence type="predicted"/>
<dbReference type="InterPro" id="IPR039344">
    <property type="entry name" value="MBLAC1"/>
</dbReference>
<comment type="subcellular location">
    <subcellularLocation>
        <location evidence="1">Cytoplasm</location>
        <location evidence="1">Cytosol</location>
    </subcellularLocation>
</comment>
<dbReference type="InterPro" id="IPR001279">
    <property type="entry name" value="Metallo-B-lactamas"/>
</dbReference>
<evidence type="ECO:0000256" key="6">
    <source>
        <dbReference type="ARBA" id="ARBA00045869"/>
    </source>
</evidence>
<dbReference type="AlphaFoldDB" id="A0A1F5E2W3"/>
<dbReference type="STRING" id="1797457.A2160_04715"/>
<dbReference type="CDD" id="cd07711">
    <property type="entry name" value="MBLAC1-like_MBL-fold"/>
    <property type="match status" value="1"/>
</dbReference>
<dbReference type="GO" id="GO:0005829">
    <property type="term" value="C:cytosol"/>
    <property type="evidence" value="ECO:0007669"/>
    <property type="project" value="UniProtKB-SubCell"/>
</dbReference>
<organism evidence="8 9">
    <name type="scientific">Candidatus Beckwithbacteria bacterium RBG_13_42_9</name>
    <dbReference type="NCBI Taxonomy" id="1797457"/>
    <lineage>
        <taxon>Bacteria</taxon>
        <taxon>Candidatus Beckwithiibacteriota</taxon>
    </lineage>
</organism>
<evidence type="ECO:0000259" key="7">
    <source>
        <dbReference type="SMART" id="SM00849"/>
    </source>
</evidence>
<comment type="caution">
    <text evidence="8">The sequence shown here is derived from an EMBL/GenBank/DDBJ whole genome shotgun (WGS) entry which is preliminary data.</text>
</comment>